<dbReference type="FunFam" id="3.10.20.90:FF:000047">
    <property type="entry name" value="Auxin response factor"/>
    <property type="match status" value="1"/>
</dbReference>
<dbReference type="InterPro" id="IPR033389">
    <property type="entry name" value="AUX/IAA_dom"/>
</dbReference>
<dbReference type="InterPro" id="IPR044835">
    <property type="entry name" value="ARF_plant"/>
</dbReference>
<name>A0A5P1E0L7_ASPOF</name>
<reference evidence="10" key="1">
    <citation type="journal article" date="2017" name="Nat. Commun.">
        <title>The asparagus genome sheds light on the origin and evolution of a young Y chromosome.</title>
        <authorList>
            <person name="Harkess A."/>
            <person name="Zhou J."/>
            <person name="Xu C."/>
            <person name="Bowers J.E."/>
            <person name="Van der Hulst R."/>
            <person name="Ayyampalayam S."/>
            <person name="Mercati F."/>
            <person name="Riccardi P."/>
            <person name="McKain M.R."/>
            <person name="Kakrana A."/>
            <person name="Tang H."/>
            <person name="Ray J."/>
            <person name="Groenendijk J."/>
            <person name="Arikit S."/>
            <person name="Mathioni S.M."/>
            <person name="Nakano M."/>
            <person name="Shan H."/>
            <person name="Telgmann-Rauber A."/>
            <person name="Kanno A."/>
            <person name="Yue Z."/>
            <person name="Chen H."/>
            <person name="Li W."/>
            <person name="Chen Y."/>
            <person name="Xu X."/>
            <person name="Zhang Y."/>
            <person name="Luo S."/>
            <person name="Chen H."/>
            <person name="Gao J."/>
            <person name="Mao Z."/>
            <person name="Pires J.C."/>
            <person name="Luo M."/>
            <person name="Kudrna D."/>
            <person name="Wing R.A."/>
            <person name="Meyers B.C."/>
            <person name="Yi K."/>
            <person name="Kong H."/>
            <person name="Lavrijsen P."/>
            <person name="Sunseri F."/>
            <person name="Falavigna A."/>
            <person name="Ye Y."/>
            <person name="Leebens-Mack J.H."/>
            <person name="Chen G."/>
        </authorList>
    </citation>
    <scope>NUCLEOTIDE SEQUENCE [LARGE SCALE GENOMIC DNA]</scope>
    <source>
        <strain evidence="10">cv. DH0086</strain>
    </source>
</reference>
<keyword evidence="3 6" id="KW-0804">Transcription</keyword>
<dbReference type="GO" id="GO:0005634">
    <property type="term" value="C:nucleus"/>
    <property type="evidence" value="ECO:0007669"/>
    <property type="project" value="UniProtKB-SubCell"/>
</dbReference>
<organism evidence="9 10">
    <name type="scientific">Asparagus officinalis</name>
    <name type="common">Garden asparagus</name>
    <dbReference type="NCBI Taxonomy" id="4686"/>
    <lineage>
        <taxon>Eukaryota</taxon>
        <taxon>Viridiplantae</taxon>
        <taxon>Streptophyta</taxon>
        <taxon>Embryophyta</taxon>
        <taxon>Tracheophyta</taxon>
        <taxon>Spermatophyta</taxon>
        <taxon>Magnoliopsida</taxon>
        <taxon>Liliopsida</taxon>
        <taxon>Asparagales</taxon>
        <taxon>Asparagaceae</taxon>
        <taxon>Asparagoideae</taxon>
        <taxon>Asparagus</taxon>
    </lineage>
</organism>
<feature type="region of interest" description="Disordered" evidence="7">
    <location>
        <begin position="16"/>
        <end position="80"/>
    </location>
</feature>
<comment type="function">
    <text evidence="6">Aux/IAA proteins are short-lived transcriptional factors that function as repressors of early auxin response genes at low auxin concentrations.</text>
</comment>
<dbReference type="InterPro" id="IPR053793">
    <property type="entry name" value="PB1-like"/>
</dbReference>
<evidence type="ECO:0000256" key="2">
    <source>
        <dbReference type="ARBA" id="ARBA00023015"/>
    </source>
</evidence>
<feature type="domain" description="PB1" evidence="8">
    <location>
        <begin position="80"/>
        <end position="164"/>
    </location>
</feature>
<feature type="region of interest" description="Disordered" evidence="7">
    <location>
        <begin position="167"/>
        <end position="206"/>
    </location>
</feature>
<dbReference type="AlphaFoldDB" id="A0A5P1E0L7"/>
<keyword evidence="4 6" id="KW-0539">Nucleus</keyword>
<dbReference type="OMA" id="EACSEQP"/>
<dbReference type="PANTHER" id="PTHR31384">
    <property type="entry name" value="AUXIN RESPONSE FACTOR 4-RELATED"/>
    <property type="match status" value="1"/>
</dbReference>
<proteinExistence type="inferred from homology"/>
<evidence type="ECO:0000256" key="6">
    <source>
        <dbReference type="RuleBase" id="RU004549"/>
    </source>
</evidence>
<dbReference type="Pfam" id="PF02309">
    <property type="entry name" value="AUX_IAA"/>
    <property type="match status" value="2"/>
</dbReference>
<dbReference type="EMBL" id="CM007390">
    <property type="protein sequence ID" value="ONK56121.1"/>
    <property type="molecule type" value="Genomic_DNA"/>
</dbReference>
<dbReference type="Gene3D" id="3.10.20.90">
    <property type="entry name" value="Phosphatidylinositol 3-kinase Catalytic Subunit, Chain A, domain 1"/>
    <property type="match status" value="1"/>
</dbReference>
<protein>
    <recommendedName>
        <fullName evidence="6">Auxin-responsive protein</fullName>
    </recommendedName>
</protein>
<dbReference type="GO" id="GO:0006355">
    <property type="term" value="P:regulation of DNA-templated transcription"/>
    <property type="evidence" value="ECO:0007669"/>
    <property type="project" value="InterPro"/>
</dbReference>
<dbReference type="Gramene" id="ONK56121">
    <property type="protein sequence ID" value="ONK56121"/>
    <property type="gene ID" value="A4U43_C10F4340"/>
</dbReference>
<keyword evidence="6" id="KW-0678">Repressor</keyword>
<gene>
    <name evidence="9" type="ORF">A4U43_C10F4340</name>
</gene>
<dbReference type="PANTHER" id="PTHR31384:SF1">
    <property type="entry name" value="AUXIN RESPONSE FACTOR 9"/>
    <property type="match status" value="1"/>
</dbReference>
<evidence type="ECO:0000256" key="3">
    <source>
        <dbReference type="ARBA" id="ARBA00023163"/>
    </source>
</evidence>
<dbReference type="Proteomes" id="UP000243459">
    <property type="component" value="Chromosome 10"/>
</dbReference>
<accession>A0A5P1E0L7</accession>
<dbReference type="GO" id="GO:0003677">
    <property type="term" value="F:DNA binding"/>
    <property type="evidence" value="ECO:0007669"/>
    <property type="project" value="InterPro"/>
</dbReference>
<evidence type="ECO:0000259" key="8">
    <source>
        <dbReference type="PROSITE" id="PS51745"/>
    </source>
</evidence>
<dbReference type="SUPFAM" id="SSF54277">
    <property type="entry name" value="CAD &amp; PB1 domains"/>
    <property type="match status" value="1"/>
</dbReference>
<keyword evidence="10" id="KW-1185">Reference proteome</keyword>
<evidence type="ECO:0000313" key="9">
    <source>
        <dbReference type="EMBL" id="ONK56121.1"/>
    </source>
</evidence>
<comment type="similarity">
    <text evidence="6">Belongs to the Aux/IAA family.</text>
</comment>
<evidence type="ECO:0000313" key="10">
    <source>
        <dbReference type="Proteomes" id="UP000243459"/>
    </source>
</evidence>
<evidence type="ECO:0000256" key="1">
    <source>
        <dbReference type="ARBA" id="ARBA00004123"/>
    </source>
</evidence>
<dbReference type="GO" id="GO:0009734">
    <property type="term" value="P:auxin-activated signaling pathway"/>
    <property type="evidence" value="ECO:0007669"/>
    <property type="project" value="UniProtKB-UniRule"/>
</dbReference>
<keyword evidence="5 6" id="KW-0927">Auxin signaling pathway</keyword>
<comment type="subunit">
    <text evidence="6">Homodimers and heterodimers.</text>
</comment>
<sequence>MSDMVTAHSVSAYEVEACSEQPGKLHHSSEVLDAGQTFEPPKGTKSLESSSTGSERENGLQPSSQVAKDIPSKAVGSTTRSCTKVHKQGIALGRSVDLSRFNSYDELIAELDGMFEFKGELMSSNKNWMIVYTDSEGDMMLVGDDPWQEFCNMVRKINIYTKEEVQKMNPGTLSPRSKETSSDTVFSSDKEMKSPLPTPVSNSDKS</sequence>
<dbReference type="PROSITE" id="PS51745">
    <property type="entry name" value="PB1"/>
    <property type="match status" value="1"/>
</dbReference>
<comment type="subcellular location">
    <subcellularLocation>
        <location evidence="1 6">Nucleus</location>
    </subcellularLocation>
</comment>
<evidence type="ECO:0000256" key="7">
    <source>
        <dbReference type="SAM" id="MobiDB-lite"/>
    </source>
</evidence>
<evidence type="ECO:0000256" key="5">
    <source>
        <dbReference type="ARBA" id="ARBA00023294"/>
    </source>
</evidence>
<evidence type="ECO:0000256" key="4">
    <source>
        <dbReference type="ARBA" id="ARBA00023242"/>
    </source>
</evidence>
<keyword evidence="2 6" id="KW-0805">Transcription regulation</keyword>